<dbReference type="EMBL" id="CU466930">
    <property type="protein sequence ID" value="CAO80636.1"/>
    <property type="molecule type" value="Genomic_DNA"/>
</dbReference>
<dbReference type="OrthoDB" id="9807195at2"/>
<feature type="coiled-coil region" evidence="1">
    <location>
        <begin position="225"/>
        <end position="252"/>
    </location>
</feature>
<name>B0VH21_CLOAI</name>
<accession>B0VH21</accession>
<evidence type="ECO:0000313" key="4">
    <source>
        <dbReference type="Proteomes" id="UP000002019"/>
    </source>
</evidence>
<dbReference type="eggNOG" id="COG0248">
    <property type="taxonomic scope" value="Bacteria"/>
</dbReference>
<dbReference type="PANTHER" id="PTHR30005:SF0">
    <property type="entry name" value="RETROGRADE REGULATION PROTEIN 2"/>
    <property type="match status" value="1"/>
</dbReference>
<dbReference type="CDD" id="cd24054">
    <property type="entry name" value="ASKHA_NBD_AaPPX-GppA_MtPPX2-like"/>
    <property type="match status" value="1"/>
</dbReference>
<proteinExistence type="predicted"/>
<dbReference type="PANTHER" id="PTHR30005">
    <property type="entry name" value="EXOPOLYPHOSPHATASE"/>
    <property type="match status" value="1"/>
</dbReference>
<dbReference type="Gene3D" id="3.30.420.40">
    <property type="match status" value="1"/>
</dbReference>
<feature type="domain" description="Ppx/GppA phosphatase N-terminal" evidence="2">
    <location>
        <begin position="16"/>
        <end position="295"/>
    </location>
</feature>
<dbReference type="InterPro" id="IPR043129">
    <property type="entry name" value="ATPase_NBD"/>
</dbReference>
<dbReference type="KEGG" id="caci:CLOAM0753"/>
<evidence type="ECO:0000259" key="2">
    <source>
        <dbReference type="Pfam" id="PF02541"/>
    </source>
</evidence>
<dbReference type="Proteomes" id="UP000002019">
    <property type="component" value="Chromosome"/>
</dbReference>
<dbReference type="EC" id="3.6.1.40" evidence="3"/>
<organism evidence="3 4">
    <name type="scientific">Cloacimonas acidaminovorans (strain Evry)</name>
    <dbReference type="NCBI Taxonomy" id="459349"/>
    <lineage>
        <taxon>Bacteria</taxon>
        <taxon>Pseudomonadati</taxon>
        <taxon>Candidatus Cloacimonadota</taxon>
        <taxon>Candidatus Cloacimonadia</taxon>
        <taxon>Candidatus Cloacimonadales</taxon>
        <taxon>Candidatus Cloacimonadaceae</taxon>
        <taxon>Candidatus Cloacimonas</taxon>
    </lineage>
</organism>
<dbReference type="SUPFAM" id="SSF53067">
    <property type="entry name" value="Actin-like ATPase domain"/>
    <property type="match status" value="2"/>
</dbReference>
<dbReference type="Pfam" id="PF02541">
    <property type="entry name" value="Ppx-GppA"/>
    <property type="match status" value="1"/>
</dbReference>
<evidence type="ECO:0000256" key="1">
    <source>
        <dbReference type="SAM" id="Coils"/>
    </source>
</evidence>
<keyword evidence="1" id="KW-0175">Coiled coil</keyword>
<keyword evidence="3" id="KW-0378">Hydrolase</keyword>
<reference evidence="3 4" key="1">
    <citation type="journal article" date="2008" name="J. Bacteriol.">
        <title>'Candidatus Cloacamonas acidaminovorans': genome sequence reconstruction provides a first glimpse of a new bacterial division.</title>
        <authorList>
            <person name="Pelletier E."/>
            <person name="Kreimeyer A."/>
            <person name="Bocs S."/>
            <person name="Rouy Z."/>
            <person name="Gyapay G."/>
            <person name="Chouari R."/>
            <person name="Riviere D."/>
            <person name="Ganesan A."/>
            <person name="Daegelen P."/>
            <person name="Sghir A."/>
            <person name="Cohen G.N."/>
            <person name="Medigue C."/>
            <person name="Weissenbach J."/>
            <person name="Le Paslier D."/>
        </authorList>
    </citation>
    <scope>NUCLEOTIDE SEQUENCE [LARGE SCALE GENOMIC DNA]</scope>
    <source>
        <strain evidence="4">Evry</strain>
    </source>
</reference>
<dbReference type="RefSeq" id="WP_015424495.1">
    <property type="nucleotide sequence ID" value="NC_020449.1"/>
</dbReference>
<evidence type="ECO:0000313" key="3">
    <source>
        <dbReference type="EMBL" id="CAO80636.1"/>
    </source>
</evidence>
<keyword evidence="4" id="KW-1185">Reference proteome</keyword>
<protein>
    <submittedName>
        <fullName evidence="3">Exopolyphosphatase</fullName>
        <ecNumber evidence="3">3.6.1.40</ecNumber>
    </submittedName>
</protein>
<sequence>MSIAAIDCGSNSLKCLIAEKRGENFNCLKDLRFQTRLASALNTNGFLSATAIEKTITILKHLQENEFPAYQIEEIRAVGTEAIRQAANKQEVVDRIFRETGIQLSVINEAQETFLEWKGVLSGLKKPLQPITIFDSGGASTEIINGNKGLIHKATCFPVGAVNFTQRYVHSDPISPIDFEELVRNIFQSLPQSFMIQDTFIGAGGGVYVCACVASGGKINSPEEAEGYEITLSELERQINLYQHTNLEQRKQILGMESERADIMLAAVLIYWTLLKASGKDNFLVSTRGIRYGLIAI</sequence>
<dbReference type="HOGENOM" id="CLU_025908_1_0_0"/>
<dbReference type="AlphaFoldDB" id="B0VH21"/>
<gene>
    <name evidence="3" type="ordered locus">CLOAM0753</name>
</gene>
<dbReference type="Gene3D" id="3.30.420.150">
    <property type="entry name" value="Exopolyphosphatase. Domain 2"/>
    <property type="match status" value="1"/>
</dbReference>
<dbReference type="GO" id="GO:0008894">
    <property type="term" value="F:guanosine-5'-triphosphate,3'-diphosphate diphosphatase activity"/>
    <property type="evidence" value="ECO:0007669"/>
    <property type="project" value="UniProtKB-EC"/>
</dbReference>
<dbReference type="InterPro" id="IPR050273">
    <property type="entry name" value="GppA/Ppx_hydrolase"/>
</dbReference>
<dbReference type="InterPro" id="IPR003695">
    <property type="entry name" value="Ppx_GppA_N"/>
</dbReference>